<dbReference type="PROSITE" id="PS00615">
    <property type="entry name" value="C_TYPE_LECTIN_1"/>
    <property type="match status" value="1"/>
</dbReference>
<sequence>VSGLLPEHGLSGRSCLCSHLCSCMFEKERLQTLHVLCVFSDPGFDRDSVSSVSEALKQLSALDTISRTVAALKCTIERRLNNGTHTPDLMLPSDLSQMLSSLSSCVSGSMSAGCCPLGWEMLESSCYYFSKIPLSWHEARDWCNGHESHLVILMRDEEWDFVTRMAGGTFFWVGLTDEKSGRWEWVNQTPYVMDRRRWRPGQPDSWTHHGLGPGDEDCAHLHYEGQLNDLHCSTRLRYICQRHSQRT</sequence>
<dbReference type="PANTHER" id="PTHR22803">
    <property type="entry name" value="MANNOSE, PHOSPHOLIPASE, LECTIN RECEPTOR RELATED"/>
    <property type="match status" value="1"/>
</dbReference>
<dbReference type="InterPro" id="IPR001304">
    <property type="entry name" value="C-type_lectin-like"/>
</dbReference>
<organism evidence="4 5">
    <name type="scientific">Nothobranchius furzeri</name>
    <name type="common">Turquoise killifish</name>
    <dbReference type="NCBI Taxonomy" id="105023"/>
    <lineage>
        <taxon>Eukaryota</taxon>
        <taxon>Metazoa</taxon>
        <taxon>Chordata</taxon>
        <taxon>Craniata</taxon>
        <taxon>Vertebrata</taxon>
        <taxon>Euteleostomi</taxon>
        <taxon>Actinopterygii</taxon>
        <taxon>Neopterygii</taxon>
        <taxon>Teleostei</taxon>
        <taxon>Neoteleostei</taxon>
        <taxon>Acanthomorphata</taxon>
        <taxon>Ovalentaria</taxon>
        <taxon>Atherinomorphae</taxon>
        <taxon>Cyprinodontiformes</taxon>
        <taxon>Nothobranchiidae</taxon>
        <taxon>Nothobranchius</taxon>
    </lineage>
</organism>
<proteinExistence type="predicted"/>
<dbReference type="InterPro" id="IPR016187">
    <property type="entry name" value="CTDL_fold"/>
</dbReference>
<evidence type="ECO:0000256" key="1">
    <source>
        <dbReference type="ARBA" id="ARBA00022734"/>
    </source>
</evidence>
<dbReference type="InterPro" id="IPR016186">
    <property type="entry name" value="C-type_lectin-like/link_sf"/>
</dbReference>
<dbReference type="Pfam" id="PF00059">
    <property type="entry name" value="Lectin_C"/>
    <property type="match status" value="1"/>
</dbReference>
<evidence type="ECO:0000256" key="2">
    <source>
        <dbReference type="ARBA" id="ARBA00023157"/>
    </source>
</evidence>
<dbReference type="GO" id="GO:0030246">
    <property type="term" value="F:carbohydrate binding"/>
    <property type="evidence" value="ECO:0007669"/>
    <property type="project" value="UniProtKB-KW"/>
</dbReference>
<dbReference type="AlphaFoldDB" id="A0A8C6MKR9"/>
<dbReference type="CDD" id="cd03590">
    <property type="entry name" value="CLECT_DC-SIGN_like"/>
    <property type="match status" value="1"/>
</dbReference>
<evidence type="ECO:0000259" key="3">
    <source>
        <dbReference type="PROSITE" id="PS50041"/>
    </source>
</evidence>
<keyword evidence="5" id="KW-1185">Reference proteome</keyword>
<evidence type="ECO:0000313" key="5">
    <source>
        <dbReference type="Proteomes" id="UP000694548"/>
    </source>
</evidence>
<keyword evidence="1" id="KW-0430">Lectin</keyword>
<dbReference type="GeneTree" id="ENSGT00940000165297"/>
<dbReference type="InterPro" id="IPR033989">
    <property type="entry name" value="CD209-like_CTLD"/>
</dbReference>
<dbReference type="Gene3D" id="3.10.100.10">
    <property type="entry name" value="Mannose-Binding Protein A, subunit A"/>
    <property type="match status" value="1"/>
</dbReference>
<keyword evidence="2" id="KW-1015">Disulfide bond</keyword>
<accession>A0A8C6MKR9</accession>
<dbReference type="InterPro" id="IPR050111">
    <property type="entry name" value="C-type_lectin/snaclec_domain"/>
</dbReference>
<dbReference type="SMART" id="SM00034">
    <property type="entry name" value="CLECT"/>
    <property type="match status" value="1"/>
</dbReference>
<dbReference type="PROSITE" id="PS50041">
    <property type="entry name" value="C_TYPE_LECTIN_2"/>
    <property type="match status" value="1"/>
</dbReference>
<evidence type="ECO:0000313" key="4">
    <source>
        <dbReference type="Ensembl" id="ENSNFUP00015034525.1"/>
    </source>
</evidence>
<protein>
    <recommendedName>
        <fullName evidence="3">C-type lectin domain-containing protein</fullName>
    </recommendedName>
</protein>
<dbReference type="Proteomes" id="UP000694548">
    <property type="component" value="Unassembled WGS sequence"/>
</dbReference>
<reference evidence="4" key="2">
    <citation type="submission" date="2025-09" db="UniProtKB">
        <authorList>
            <consortium name="Ensembl"/>
        </authorList>
    </citation>
    <scope>IDENTIFICATION</scope>
</reference>
<dbReference type="Ensembl" id="ENSNFUT00015036071.1">
    <property type="protein sequence ID" value="ENSNFUP00015034525.1"/>
    <property type="gene ID" value="ENSNFUG00015016800.1"/>
</dbReference>
<feature type="domain" description="C-type lectin" evidence="3">
    <location>
        <begin position="122"/>
        <end position="241"/>
    </location>
</feature>
<dbReference type="SUPFAM" id="SSF56436">
    <property type="entry name" value="C-type lectin-like"/>
    <property type="match status" value="1"/>
</dbReference>
<name>A0A8C6MKR9_NOTFU</name>
<reference evidence="4" key="1">
    <citation type="submission" date="2025-08" db="UniProtKB">
        <authorList>
            <consortium name="Ensembl"/>
        </authorList>
    </citation>
    <scope>IDENTIFICATION</scope>
</reference>
<dbReference type="InterPro" id="IPR018378">
    <property type="entry name" value="C-type_lectin_CS"/>
</dbReference>